<gene>
    <name evidence="1" type="ORF">AWV77_20445</name>
</gene>
<dbReference type="Proteomes" id="UP000067111">
    <property type="component" value="Unassembled WGS sequence"/>
</dbReference>
<accession>A0A0X7JZU1</accession>
<dbReference type="RefSeq" id="WP_060755991.1">
    <property type="nucleotide sequence ID" value="NZ_LRMR01000030.1"/>
</dbReference>
<dbReference type="EMBL" id="LRMR01000030">
    <property type="protein sequence ID" value="KWU48936.1"/>
    <property type="molecule type" value="Genomic_DNA"/>
</dbReference>
<protein>
    <submittedName>
        <fullName evidence="1">Uncharacterized protein</fullName>
    </submittedName>
</protein>
<dbReference type="AlphaFoldDB" id="A0A0X7JZU1"/>
<sequence>MTKEKTTHEVPSDPVVVKTSKSVKPKALEVDAPLISSEVDSTVTPPNMPGSYLTVDSRMDSSTITVKFRAKEAPELVLEDLVDSSGEAGARKISIPLNYLTKLMGFTGLISYEGKSQGQAATSSVKEVGISFYSASESEALAPRLLHEQIINNTPTYDMKVHKGNETVLLPVHPLAKAGDKVYCTAVTQQDTTPYVFYTVIYNHVLTEEEASWGYILKPEIARGWLARRKPWRSLTLQSAWITSGLEAEPPAEIDPHLETRLPRNALEVQLRRTAALIVDPGLENLPPPHLRQSVSYNDEWCLNPELTQQGGDVNASNLDTYADDQVCFYASGAGYGPQSLGCVTIENDGDQPTVKLSPCIVACFFNKPLTLTYTVQFPNNEGFQSSPERVINVLVPQFARADVEEATNGVVDLNTFSRAATAIVPVWAYAECSNRCWMWISGEREDGSAYRFDILSAVPVSDAWKDRGVDVLIPRNELQKLADCSDFELHFAVTFCDAVNFADAHEFPPHVFTIEQEPMTLLPPSVTEAVGSDLTAYNARNGVQVEVDFVGNSPKCSISVCWTKPDGTCWPLASKPGSTEGAVIFSLPSEAVISGMGQTVPITYTVTTACKVQTSSPLNLNISLPVRLETPNVLEATPPQTQNAVLDLRTFTGNANSLEDTMWFLRAGQKCWLRVTGTDKNGNPYPFDVYSARTITTEETTTGVASPLLRADLNNVMDGSAMTLTFEVATDGSLNANVVCPSRVLKVVAPPEIRYENFTAQATRLISAGQSFGISTMLISFISGPGQSGISNYSSIPGMLEGQALVLSDGVGQASSPQNIRLSLTFGCKRIRFAYTYNHYATSFAFSSPTGDYLGTVTLNGNPSNGWVDFSAPGNATIGRIDIRSGDWMYLDFFTFWL</sequence>
<evidence type="ECO:0000313" key="1">
    <source>
        <dbReference type="EMBL" id="KWU48936.1"/>
    </source>
</evidence>
<evidence type="ECO:0000313" key="2">
    <source>
        <dbReference type="Proteomes" id="UP000067111"/>
    </source>
</evidence>
<organism evidence="1 2">
    <name type="scientific">Pseudomonas palleroniana</name>
    <dbReference type="NCBI Taxonomy" id="191390"/>
    <lineage>
        <taxon>Bacteria</taxon>
        <taxon>Pseudomonadati</taxon>
        <taxon>Pseudomonadota</taxon>
        <taxon>Gammaproteobacteria</taxon>
        <taxon>Pseudomonadales</taxon>
        <taxon>Pseudomonadaceae</taxon>
        <taxon>Pseudomonas</taxon>
    </lineage>
</organism>
<dbReference type="OrthoDB" id="7025024at2"/>
<comment type="caution">
    <text evidence="1">The sequence shown here is derived from an EMBL/GenBank/DDBJ whole genome shotgun (WGS) entry which is preliminary data.</text>
</comment>
<reference evidence="2" key="1">
    <citation type="submission" date="2016-01" db="EMBL/GenBank/DDBJ databases">
        <authorList>
            <person name="Gamez R.M."/>
            <person name="Rodriguez F."/>
            <person name="Bernal J.F."/>
            <person name="Agarwala R."/>
            <person name="Landsman D."/>
            <person name="Marino-Ramirez L."/>
        </authorList>
    </citation>
    <scope>NUCLEOTIDE SEQUENCE [LARGE SCALE GENOMIC DNA]</scope>
    <source>
        <strain evidence="2">Ps006</strain>
    </source>
</reference>
<proteinExistence type="predicted"/>
<name>A0A0X7JZU1_9PSED</name>